<dbReference type="InterPro" id="IPR036915">
    <property type="entry name" value="Cyclin-like_sf"/>
</dbReference>
<proteinExistence type="predicted"/>
<dbReference type="Proteomes" id="UP001162131">
    <property type="component" value="Unassembled WGS sequence"/>
</dbReference>
<evidence type="ECO:0000313" key="2">
    <source>
        <dbReference type="Proteomes" id="UP001162131"/>
    </source>
</evidence>
<dbReference type="AlphaFoldDB" id="A0AAU9JCF6"/>
<gene>
    <name evidence="1" type="ORF">BSTOLATCC_MIC33089</name>
</gene>
<dbReference type="SUPFAM" id="SSF47954">
    <property type="entry name" value="Cyclin-like"/>
    <property type="match status" value="1"/>
</dbReference>
<reference evidence="1" key="1">
    <citation type="submission" date="2021-09" db="EMBL/GenBank/DDBJ databases">
        <authorList>
            <consortium name="AG Swart"/>
            <person name="Singh M."/>
            <person name="Singh A."/>
            <person name="Seah K."/>
            <person name="Emmerich C."/>
        </authorList>
    </citation>
    <scope>NUCLEOTIDE SEQUENCE</scope>
    <source>
        <strain evidence="1">ATCC30299</strain>
    </source>
</reference>
<protein>
    <submittedName>
        <fullName evidence="1">Uncharacterized protein</fullName>
    </submittedName>
</protein>
<accession>A0AAU9JCF6</accession>
<keyword evidence="2" id="KW-1185">Reference proteome</keyword>
<name>A0AAU9JCF6_9CILI</name>
<sequence length="180" mass="20589">MIFQKILQIEPTIDPAIALSISILLSTKFHEQSPISPQAVLEISPSIRFTNEILKYELYILSLINFRTLIPTLHDWVSLQVELCTKRLEKDVKNMIRYVSLLIIDLLHEDETILVDYPVGLLSAAVIQATLSVLTKLSGLFPQCELLVGYFGFDLDNLVQLSDFILCHVLGEELYFSYMW</sequence>
<organism evidence="1 2">
    <name type="scientific">Blepharisma stoltei</name>
    <dbReference type="NCBI Taxonomy" id="1481888"/>
    <lineage>
        <taxon>Eukaryota</taxon>
        <taxon>Sar</taxon>
        <taxon>Alveolata</taxon>
        <taxon>Ciliophora</taxon>
        <taxon>Postciliodesmatophora</taxon>
        <taxon>Heterotrichea</taxon>
        <taxon>Heterotrichida</taxon>
        <taxon>Blepharismidae</taxon>
        <taxon>Blepharisma</taxon>
    </lineage>
</organism>
<comment type="caution">
    <text evidence="1">The sequence shown here is derived from an EMBL/GenBank/DDBJ whole genome shotgun (WGS) entry which is preliminary data.</text>
</comment>
<dbReference type="EMBL" id="CAJZBQ010000033">
    <property type="protein sequence ID" value="CAG9323188.1"/>
    <property type="molecule type" value="Genomic_DNA"/>
</dbReference>
<evidence type="ECO:0000313" key="1">
    <source>
        <dbReference type="EMBL" id="CAG9323188.1"/>
    </source>
</evidence>